<name>A0A401ZEU3_9CHLR</name>
<sequence length="396" mass="42396">MSLLNTAHTQPATAGSTKFLSSRGGRLGIMATIIVLLGAIIFFAFQQLSISHAAYQQHKQWHAPAITNINGLKNISQIGSTANVLDFTGKRAMVDPNPYKIAIAPANLSPTLKAGDILVSNIGNEDKGMTLVKFAPVTGKGRVFNMPAANGVSGPSAMAFDGGKLLVANSTGNDVLILNANGSIFQTLKSPLFNGPWGITVGKTSDKDMDKIATFFTSNKFDGKILRVDIKKQERGKPVKFKVTQIGQFGLRDKVSKIELRWLPELKVGHDKWKDVLLAVDPSTNRIAGYPFSSKLKLSVKSQTIFKGGPLNNPGGMTINPLNGDALVVNLNNNNLVEINLQKGTVVGVKQIDPAMVDAQGNNSALFGVAAVKDQLGNLKVYFTNDNTNSLNVLTK</sequence>
<proteinExistence type="predicted"/>
<feature type="transmembrane region" description="Helical" evidence="1">
    <location>
        <begin position="27"/>
        <end position="45"/>
    </location>
</feature>
<protein>
    <submittedName>
        <fullName evidence="2">Uncharacterized protein</fullName>
    </submittedName>
</protein>
<gene>
    <name evidence="2" type="ORF">KDAU_27290</name>
</gene>
<evidence type="ECO:0000313" key="2">
    <source>
        <dbReference type="EMBL" id="GCE05400.1"/>
    </source>
</evidence>
<dbReference type="Proteomes" id="UP000287224">
    <property type="component" value="Unassembled WGS sequence"/>
</dbReference>
<dbReference type="RefSeq" id="WP_126596445.1">
    <property type="nucleotide sequence ID" value="NZ_BIFQ01000001.1"/>
</dbReference>
<reference evidence="3" key="1">
    <citation type="submission" date="2018-12" db="EMBL/GenBank/DDBJ databases">
        <title>Tengunoibacter tsumagoiensis gen. nov., sp. nov., Dictyobacter kobayashii sp. nov., D. alpinus sp. nov., and D. joshuensis sp. nov. and description of Dictyobacteraceae fam. nov. within the order Ktedonobacterales isolated from Tengu-no-mugimeshi.</title>
        <authorList>
            <person name="Wang C.M."/>
            <person name="Zheng Y."/>
            <person name="Sakai Y."/>
            <person name="Toyoda A."/>
            <person name="Minakuchi Y."/>
            <person name="Abe K."/>
            <person name="Yokota A."/>
            <person name="Yabe S."/>
        </authorList>
    </citation>
    <scope>NUCLEOTIDE SEQUENCE [LARGE SCALE GENOMIC DNA]</scope>
    <source>
        <strain evidence="3">S-27</strain>
    </source>
</reference>
<dbReference type="Gene3D" id="2.120.10.30">
    <property type="entry name" value="TolB, C-terminal domain"/>
    <property type="match status" value="1"/>
</dbReference>
<dbReference type="EMBL" id="BIFQ01000001">
    <property type="protein sequence ID" value="GCE05400.1"/>
    <property type="molecule type" value="Genomic_DNA"/>
</dbReference>
<keyword evidence="1" id="KW-0472">Membrane</keyword>
<keyword evidence="3" id="KW-1185">Reference proteome</keyword>
<organism evidence="2 3">
    <name type="scientific">Dictyobacter aurantiacus</name>
    <dbReference type="NCBI Taxonomy" id="1936993"/>
    <lineage>
        <taxon>Bacteria</taxon>
        <taxon>Bacillati</taxon>
        <taxon>Chloroflexota</taxon>
        <taxon>Ktedonobacteria</taxon>
        <taxon>Ktedonobacterales</taxon>
        <taxon>Dictyobacteraceae</taxon>
        <taxon>Dictyobacter</taxon>
    </lineage>
</organism>
<evidence type="ECO:0000256" key="1">
    <source>
        <dbReference type="SAM" id="Phobius"/>
    </source>
</evidence>
<dbReference type="AlphaFoldDB" id="A0A401ZEU3"/>
<dbReference type="SUPFAM" id="SSF101898">
    <property type="entry name" value="NHL repeat"/>
    <property type="match status" value="1"/>
</dbReference>
<keyword evidence="1" id="KW-0812">Transmembrane</keyword>
<dbReference type="InterPro" id="IPR011042">
    <property type="entry name" value="6-blade_b-propeller_TolB-like"/>
</dbReference>
<dbReference type="OrthoDB" id="110418at2"/>
<accession>A0A401ZEU3</accession>
<comment type="caution">
    <text evidence="2">The sequence shown here is derived from an EMBL/GenBank/DDBJ whole genome shotgun (WGS) entry which is preliminary data.</text>
</comment>
<keyword evidence="1" id="KW-1133">Transmembrane helix</keyword>
<evidence type="ECO:0000313" key="3">
    <source>
        <dbReference type="Proteomes" id="UP000287224"/>
    </source>
</evidence>